<name>A0A2W4W1G8_9CYAN</name>
<evidence type="ECO:0000256" key="1">
    <source>
        <dbReference type="ARBA" id="ARBA00004445"/>
    </source>
</evidence>
<evidence type="ECO:0000259" key="7">
    <source>
        <dbReference type="PROSITE" id="PS51441"/>
    </source>
</evidence>
<evidence type="ECO:0000256" key="3">
    <source>
        <dbReference type="ARBA" id="ARBA00022738"/>
    </source>
</evidence>
<comment type="subcellular location">
    <subcellularLocation>
        <location evidence="1">Cellular thylakoid membrane</location>
        <topology evidence="1">Peripheral membrane protein</topology>
        <orientation evidence="1">Cytoplasmic side</orientation>
    </subcellularLocation>
</comment>
<evidence type="ECO:0000256" key="4">
    <source>
        <dbReference type="ARBA" id="ARBA00023078"/>
    </source>
</evidence>
<comment type="caution">
    <text evidence="8">The sequence shown here is derived from an EMBL/GenBank/DDBJ whole genome shotgun (WGS) entry which is preliminary data.</text>
</comment>
<proteinExistence type="predicted"/>
<evidence type="ECO:0000256" key="6">
    <source>
        <dbReference type="PROSITE-ProRule" id="PRU00771"/>
    </source>
</evidence>
<accession>A0A2W4W1G8</accession>
<dbReference type="SMART" id="SM01094">
    <property type="entry name" value="CpcD"/>
    <property type="match status" value="1"/>
</dbReference>
<dbReference type="AlphaFoldDB" id="A0A2W4W1G8"/>
<sequence length="74" mass="8181">MLGQRATSAASSADSRMFVYEVTGISQNEAISGQRPPVRSSQNQTFQVPFHRMNEEMRRITLLGGEIVSISPLL</sequence>
<reference evidence="8 9" key="2">
    <citation type="submission" date="2018-06" db="EMBL/GenBank/DDBJ databases">
        <title>Metagenomic assembly of (sub)arctic Cyanobacteria and their associated microbiome from non-axenic cultures.</title>
        <authorList>
            <person name="Baurain D."/>
        </authorList>
    </citation>
    <scope>NUCLEOTIDE SEQUENCE [LARGE SCALE GENOMIC DNA]</scope>
    <source>
        <strain evidence="8">ULC129bin1</strain>
    </source>
</reference>
<dbReference type="PROSITE" id="PS51441">
    <property type="entry name" value="CPCD_LIKE"/>
    <property type="match status" value="1"/>
</dbReference>
<gene>
    <name evidence="8" type="ORF">DCF25_16800</name>
</gene>
<protein>
    <submittedName>
        <fullName evidence="8">Phycobilisome linker polypeptide</fullName>
    </submittedName>
</protein>
<evidence type="ECO:0000313" key="8">
    <source>
        <dbReference type="EMBL" id="PZO12918.1"/>
    </source>
</evidence>
<evidence type="ECO:0000313" key="9">
    <source>
        <dbReference type="Proteomes" id="UP000249354"/>
    </source>
</evidence>
<keyword evidence="4" id="KW-0793">Thylakoid</keyword>
<dbReference type="InterPro" id="IPR008213">
    <property type="entry name" value="CpcD-like_dom"/>
</dbReference>
<keyword evidence="3 6" id="KW-0605">Phycobilisome</keyword>
<keyword evidence="2" id="KW-0042">Antenna complex</keyword>
<dbReference type="Pfam" id="PF01383">
    <property type="entry name" value="CpcD"/>
    <property type="match status" value="1"/>
</dbReference>
<evidence type="ECO:0000256" key="2">
    <source>
        <dbReference type="ARBA" id="ARBA00022549"/>
    </source>
</evidence>
<dbReference type="EMBL" id="QBMC01000136">
    <property type="protein sequence ID" value="PZO12918.1"/>
    <property type="molecule type" value="Genomic_DNA"/>
</dbReference>
<feature type="domain" description="CpcD-like" evidence="7">
    <location>
        <begin position="15"/>
        <end position="73"/>
    </location>
</feature>
<dbReference type="Proteomes" id="UP000249354">
    <property type="component" value="Unassembled WGS sequence"/>
</dbReference>
<evidence type="ECO:0000256" key="5">
    <source>
        <dbReference type="ARBA" id="ARBA00023136"/>
    </source>
</evidence>
<keyword evidence="5" id="KW-0472">Membrane</keyword>
<dbReference type="GO" id="GO:0031676">
    <property type="term" value="C:plasma membrane-derived thylakoid membrane"/>
    <property type="evidence" value="ECO:0007669"/>
    <property type="project" value="UniProtKB-SubCell"/>
</dbReference>
<organism evidence="8 9">
    <name type="scientific">Leptolyngbya foveolarum</name>
    <dbReference type="NCBI Taxonomy" id="47253"/>
    <lineage>
        <taxon>Bacteria</taxon>
        <taxon>Bacillati</taxon>
        <taxon>Cyanobacteriota</taxon>
        <taxon>Cyanophyceae</taxon>
        <taxon>Leptolyngbyales</taxon>
        <taxon>Leptolyngbyaceae</taxon>
        <taxon>Leptolyngbya group</taxon>
        <taxon>Leptolyngbya</taxon>
    </lineage>
</organism>
<reference evidence="9" key="1">
    <citation type="submission" date="2018-04" db="EMBL/GenBank/DDBJ databases">
        <authorList>
            <person name="Cornet L."/>
        </authorList>
    </citation>
    <scope>NUCLEOTIDE SEQUENCE [LARGE SCALE GENOMIC DNA]</scope>
</reference>
<dbReference type="GO" id="GO:0030089">
    <property type="term" value="C:phycobilisome"/>
    <property type="evidence" value="ECO:0007669"/>
    <property type="project" value="UniProtKB-UniRule"/>
</dbReference>